<accession>A0A158QTK1</accession>
<evidence type="ECO:0000313" key="3">
    <source>
        <dbReference type="WBParaSite" id="MCOS_0000322401-mRNA-1"/>
    </source>
</evidence>
<evidence type="ECO:0000313" key="2">
    <source>
        <dbReference type="Proteomes" id="UP000267029"/>
    </source>
</evidence>
<organism evidence="3">
    <name type="scientific">Mesocestoides corti</name>
    <name type="common">Flatworm</name>
    <dbReference type="NCBI Taxonomy" id="53468"/>
    <lineage>
        <taxon>Eukaryota</taxon>
        <taxon>Metazoa</taxon>
        <taxon>Spiralia</taxon>
        <taxon>Lophotrochozoa</taxon>
        <taxon>Platyhelminthes</taxon>
        <taxon>Cestoda</taxon>
        <taxon>Eucestoda</taxon>
        <taxon>Cyclophyllidea</taxon>
        <taxon>Mesocestoididae</taxon>
        <taxon>Mesocestoides</taxon>
    </lineage>
</organism>
<dbReference type="Proteomes" id="UP000267029">
    <property type="component" value="Unassembled WGS sequence"/>
</dbReference>
<proteinExistence type="predicted"/>
<reference evidence="1 2" key="2">
    <citation type="submission" date="2018-10" db="EMBL/GenBank/DDBJ databases">
        <authorList>
            <consortium name="Pathogen Informatics"/>
        </authorList>
    </citation>
    <scope>NUCLEOTIDE SEQUENCE [LARGE SCALE GENOMIC DNA]</scope>
</reference>
<keyword evidence="2" id="KW-1185">Reference proteome</keyword>
<name>A0A158QTK1_MESCO</name>
<reference evidence="3" key="1">
    <citation type="submission" date="2016-04" db="UniProtKB">
        <authorList>
            <consortium name="WormBaseParasite"/>
        </authorList>
    </citation>
    <scope>IDENTIFICATION</scope>
</reference>
<gene>
    <name evidence="1" type="ORF">MCOS_LOCUS3225</name>
</gene>
<evidence type="ECO:0000313" key="1">
    <source>
        <dbReference type="EMBL" id="VDD77222.1"/>
    </source>
</evidence>
<protein>
    <submittedName>
        <fullName evidence="1 3">Uncharacterized protein</fullName>
    </submittedName>
</protein>
<dbReference type="WBParaSite" id="MCOS_0000322401-mRNA-1">
    <property type="protein sequence ID" value="MCOS_0000322401-mRNA-1"/>
    <property type="gene ID" value="MCOS_0000322401"/>
</dbReference>
<dbReference type="EMBL" id="UXSR01000677">
    <property type="protein sequence ID" value="VDD77222.1"/>
    <property type="molecule type" value="Genomic_DNA"/>
</dbReference>
<sequence>MCVDFSDEGLSHSGFGAGFDLRLAFKQLDSTGNQSDWLGRCRPHDDLTPTRCEGSGLVSVVLIVVKTVYLIEDSKQSIGTTSACRVFSSNYTEKSTVDTVEHIRRACVCMRPRQTVIRFMNLETMRIVYFECLRRGLAKSSERGLKAAQPISADWTRTAEDVDSSGGQ</sequence>
<dbReference type="AlphaFoldDB" id="A0A158QTK1"/>